<feature type="compositionally biased region" description="Basic residues" evidence="1">
    <location>
        <begin position="52"/>
        <end position="95"/>
    </location>
</feature>
<feature type="compositionally biased region" description="Basic residues" evidence="1">
    <location>
        <begin position="27"/>
        <end position="41"/>
    </location>
</feature>
<name>A0A8R7UTI2_TRIUA</name>
<dbReference type="Proteomes" id="UP000015106">
    <property type="component" value="Chromosome 6"/>
</dbReference>
<accession>A0A8R7UTI2</accession>
<gene>
    <name evidence="2" type="primary">LOC125514381</name>
</gene>
<proteinExistence type="predicted"/>
<evidence type="ECO:0000256" key="1">
    <source>
        <dbReference type="SAM" id="MobiDB-lite"/>
    </source>
</evidence>
<dbReference type="Gramene" id="TuG1812G0600003103.01.T01">
    <property type="protein sequence ID" value="TuG1812G0600003103.01.T01.cds287852"/>
    <property type="gene ID" value="TuG1812G0600003103.01"/>
</dbReference>
<evidence type="ECO:0000313" key="2">
    <source>
        <dbReference type="EnsemblPlants" id="TuG1812G0600003103.01.T01.cds287852"/>
    </source>
</evidence>
<sequence>AKQQGQPTEHQPEHFFLPSVLLRLRCSRTRVRPRPPPRRPRRDGDEEDRLRRPCRRLRHRGPRRRRPGHGPGPRRRRRWLRRRSRPGRRRRARGHRALLLRLLPAVSAPRPESVRCEEEEGRKKKITNPLCMALRYADSRRARAF</sequence>
<protein>
    <submittedName>
        <fullName evidence="2">Uncharacterized protein</fullName>
    </submittedName>
</protein>
<feature type="compositionally biased region" description="Basic and acidic residues" evidence="1">
    <location>
        <begin position="42"/>
        <end position="51"/>
    </location>
</feature>
<organism evidence="2 3">
    <name type="scientific">Triticum urartu</name>
    <name type="common">Red wild einkorn</name>
    <name type="synonym">Crithodium urartu</name>
    <dbReference type="NCBI Taxonomy" id="4572"/>
    <lineage>
        <taxon>Eukaryota</taxon>
        <taxon>Viridiplantae</taxon>
        <taxon>Streptophyta</taxon>
        <taxon>Embryophyta</taxon>
        <taxon>Tracheophyta</taxon>
        <taxon>Spermatophyta</taxon>
        <taxon>Magnoliopsida</taxon>
        <taxon>Liliopsida</taxon>
        <taxon>Poales</taxon>
        <taxon>Poaceae</taxon>
        <taxon>BOP clade</taxon>
        <taxon>Pooideae</taxon>
        <taxon>Triticodae</taxon>
        <taxon>Triticeae</taxon>
        <taxon>Triticinae</taxon>
        <taxon>Triticum</taxon>
    </lineage>
</organism>
<feature type="region of interest" description="Disordered" evidence="1">
    <location>
        <begin position="27"/>
        <end position="95"/>
    </location>
</feature>
<keyword evidence="3" id="KW-1185">Reference proteome</keyword>
<dbReference type="AlphaFoldDB" id="A0A8R7UTI2"/>
<dbReference type="EnsemblPlants" id="TuG1812G0600003103.01.T01">
    <property type="protein sequence ID" value="TuG1812G0600003103.01.T01.cds287852"/>
    <property type="gene ID" value="TuG1812G0600003103.01"/>
</dbReference>
<reference evidence="3" key="1">
    <citation type="journal article" date="2013" name="Nature">
        <title>Draft genome of the wheat A-genome progenitor Triticum urartu.</title>
        <authorList>
            <person name="Ling H.Q."/>
            <person name="Zhao S."/>
            <person name="Liu D."/>
            <person name="Wang J."/>
            <person name="Sun H."/>
            <person name="Zhang C."/>
            <person name="Fan H."/>
            <person name="Li D."/>
            <person name="Dong L."/>
            <person name="Tao Y."/>
            <person name="Gao C."/>
            <person name="Wu H."/>
            <person name="Li Y."/>
            <person name="Cui Y."/>
            <person name="Guo X."/>
            <person name="Zheng S."/>
            <person name="Wang B."/>
            <person name="Yu K."/>
            <person name="Liang Q."/>
            <person name="Yang W."/>
            <person name="Lou X."/>
            <person name="Chen J."/>
            <person name="Feng M."/>
            <person name="Jian J."/>
            <person name="Zhang X."/>
            <person name="Luo G."/>
            <person name="Jiang Y."/>
            <person name="Liu J."/>
            <person name="Wang Z."/>
            <person name="Sha Y."/>
            <person name="Zhang B."/>
            <person name="Wu H."/>
            <person name="Tang D."/>
            <person name="Shen Q."/>
            <person name="Xue P."/>
            <person name="Zou S."/>
            <person name="Wang X."/>
            <person name="Liu X."/>
            <person name="Wang F."/>
            <person name="Yang Y."/>
            <person name="An X."/>
            <person name="Dong Z."/>
            <person name="Zhang K."/>
            <person name="Zhang X."/>
            <person name="Luo M.C."/>
            <person name="Dvorak J."/>
            <person name="Tong Y."/>
            <person name="Wang J."/>
            <person name="Yang H."/>
            <person name="Li Z."/>
            <person name="Wang D."/>
            <person name="Zhang A."/>
            <person name="Wang J."/>
        </authorList>
    </citation>
    <scope>NUCLEOTIDE SEQUENCE</scope>
    <source>
        <strain evidence="3">cv. G1812</strain>
    </source>
</reference>
<evidence type="ECO:0000313" key="3">
    <source>
        <dbReference type="Proteomes" id="UP000015106"/>
    </source>
</evidence>
<reference evidence="2" key="2">
    <citation type="submission" date="2018-03" db="EMBL/GenBank/DDBJ databases">
        <title>The Triticum urartu genome reveals the dynamic nature of wheat genome evolution.</title>
        <authorList>
            <person name="Ling H."/>
            <person name="Ma B."/>
            <person name="Shi X."/>
            <person name="Liu H."/>
            <person name="Dong L."/>
            <person name="Sun H."/>
            <person name="Cao Y."/>
            <person name="Gao Q."/>
            <person name="Zheng S."/>
            <person name="Li Y."/>
            <person name="Yu Y."/>
            <person name="Du H."/>
            <person name="Qi M."/>
            <person name="Li Y."/>
            <person name="Yu H."/>
            <person name="Cui Y."/>
            <person name="Wang N."/>
            <person name="Chen C."/>
            <person name="Wu H."/>
            <person name="Zhao Y."/>
            <person name="Zhang J."/>
            <person name="Li Y."/>
            <person name="Zhou W."/>
            <person name="Zhang B."/>
            <person name="Hu W."/>
            <person name="Eijk M."/>
            <person name="Tang J."/>
            <person name="Witsenboer H."/>
            <person name="Zhao S."/>
            <person name="Li Z."/>
            <person name="Zhang A."/>
            <person name="Wang D."/>
            <person name="Liang C."/>
        </authorList>
    </citation>
    <scope>NUCLEOTIDE SEQUENCE [LARGE SCALE GENOMIC DNA]</scope>
    <source>
        <strain evidence="2">cv. G1812</strain>
    </source>
</reference>
<reference evidence="2" key="3">
    <citation type="submission" date="2022-06" db="UniProtKB">
        <authorList>
            <consortium name="EnsemblPlants"/>
        </authorList>
    </citation>
    <scope>IDENTIFICATION</scope>
</reference>